<dbReference type="PROSITE" id="PS51186">
    <property type="entry name" value="GNAT"/>
    <property type="match status" value="1"/>
</dbReference>
<dbReference type="InterPro" id="IPR016181">
    <property type="entry name" value="Acyl_CoA_acyltransferase"/>
</dbReference>
<protein>
    <submittedName>
        <fullName evidence="2">Acetyltransferase (GNAT) family protein</fullName>
    </submittedName>
</protein>
<dbReference type="Pfam" id="PF00583">
    <property type="entry name" value="Acetyltransf_1"/>
    <property type="match status" value="1"/>
</dbReference>
<evidence type="ECO:0000259" key="1">
    <source>
        <dbReference type="PROSITE" id="PS51186"/>
    </source>
</evidence>
<accession>A0A1H7AKG4</accession>
<dbReference type="InterPro" id="IPR000182">
    <property type="entry name" value="GNAT_dom"/>
</dbReference>
<name>A0A1H7AKG4_9MICO</name>
<dbReference type="EMBL" id="FNZI01000007">
    <property type="protein sequence ID" value="SEJ66131.1"/>
    <property type="molecule type" value="Genomic_DNA"/>
</dbReference>
<organism evidence="2 3">
    <name type="scientific">Demequina mangrovi</name>
    <dbReference type="NCBI Taxonomy" id="1043493"/>
    <lineage>
        <taxon>Bacteria</taxon>
        <taxon>Bacillati</taxon>
        <taxon>Actinomycetota</taxon>
        <taxon>Actinomycetes</taxon>
        <taxon>Micrococcales</taxon>
        <taxon>Demequinaceae</taxon>
        <taxon>Demequina</taxon>
    </lineage>
</organism>
<dbReference type="Gene3D" id="3.40.630.30">
    <property type="match status" value="1"/>
</dbReference>
<dbReference type="STRING" id="1043493.SAMN05421637_2585"/>
<dbReference type="OrthoDB" id="70840at2"/>
<keyword evidence="2" id="KW-0808">Transferase</keyword>
<dbReference type="RefSeq" id="WP_042215513.1">
    <property type="nucleotide sequence ID" value="NZ_BBLU01000011.1"/>
</dbReference>
<evidence type="ECO:0000313" key="3">
    <source>
        <dbReference type="Proteomes" id="UP000183315"/>
    </source>
</evidence>
<gene>
    <name evidence="2" type="ORF">SAMN05421637_2585</name>
</gene>
<dbReference type="eggNOG" id="COG0456">
    <property type="taxonomic scope" value="Bacteria"/>
</dbReference>
<keyword evidence="3" id="KW-1185">Reference proteome</keyword>
<dbReference type="Proteomes" id="UP000183315">
    <property type="component" value="Unassembled WGS sequence"/>
</dbReference>
<dbReference type="GO" id="GO:0016747">
    <property type="term" value="F:acyltransferase activity, transferring groups other than amino-acyl groups"/>
    <property type="evidence" value="ECO:0007669"/>
    <property type="project" value="InterPro"/>
</dbReference>
<sequence length="165" mass="17034">MTEPSAGPALEIVLDAGSVGADDAVAAMHRAFAEYTAKGQMSGALLETAESLREEIAAGERIALVRLDGEAVAVAKHHPASDGTLYFGRLGVVPEARGRGIAAALVRALRAGAHAEGLAGLSCLVRAEEDGNIAVYERLGMRVTGRGERVSRTGATLAVVEMRDA</sequence>
<dbReference type="AlphaFoldDB" id="A0A1H7AKG4"/>
<feature type="domain" description="N-acetyltransferase" evidence="1">
    <location>
        <begin position="11"/>
        <end position="163"/>
    </location>
</feature>
<reference evidence="3" key="1">
    <citation type="submission" date="2016-10" db="EMBL/GenBank/DDBJ databases">
        <authorList>
            <person name="Varghese N."/>
        </authorList>
    </citation>
    <scope>NUCLEOTIDE SEQUENCE [LARGE SCALE GENOMIC DNA]</scope>
    <source>
        <strain evidence="3">DSM 24868</strain>
    </source>
</reference>
<dbReference type="CDD" id="cd04301">
    <property type="entry name" value="NAT_SF"/>
    <property type="match status" value="1"/>
</dbReference>
<dbReference type="SUPFAM" id="SSF55729">
    <property type="entry name" value="Acyl-CoA N-acyltransferases (Nat)"/>
    <property type="match status" value="1"/>
</dbReference>
<evidence type="ECO:0000313" key="2">
    <source>
        <dbReference type="EMBL" id="SEJ66131.1"/>
    </source>
</evidence>
<proteinExistence type="predicted"/>